<evidence type="ECO:0000256" key="1">
    <source>
        <dbReference type="ARBA" id="ARBA00022448"/>
    </source>
</evidence>
<organism evidence="10">
    <name type="scientific">hydrothermal vent metagenome</name>
    <dbReference type="NCBI Taxonomy" id="652676"/>
    <lineage>
        <taxon>unclassified sequences</taxon>
        <taxon>metagenomes</taxon>
        <taxon>ecological metagenomes</taxon>
    </lineage>
</organism>
<evidence type="ECO:0000256" key="6">
    <source>
        <dbReference type="ARBA" id="ARBA00023004"/>
    </source>
</evidence>
<dbReference type="Gene3D" id="3.30.70.3270">
    <property type="match status" value="1"/>
</dbReference>
<evidence type="ECO:0000256" key="7">
    <source>
        <dbReference type="ARBA" id="ARBA00023014"/>
    </source>
</evidence>
<feature type="domain" description="4Fe-4S ferredoxin-type" evidence="9">
    <location>
        <begin position="267"/>
        <end position="296"/>
    </location>
</feature>
<gene>
    <name evidence="10" type="ORF">MNB_SV-12-1340</name>
</gene>
<reference evidence="10" key="1">
    <citation type="submission" date="2016-10" db="EMBL/GenBank/DDBJ databases">
        <authorList>
            <person name="de Groot N.N."/>
        </authorList>
    </citation>
    <scope>NUCLEOTIDE SEQUENCE</scope>
</reference>
<keyword evidence="6" id="KW-0408">Iron</keyword>
<dbReference type="InterPro" id="IPR011886">
    <property type="entry name" value="NapH_MauN"/>
</dbReference>
<keyword evidence="2" id="KW-0004">4Fe-4S</keyword>
<keyword evidence="8" id="KW-1133">Transmembrane helix</keyword>
<keyword evidence="5" id="KW-0249">Electron transport</keyword>
<dbReference type="GO" id="GO:0046872">
    <property type="term" value="F:metal ion binding"/>
    <property type="evidence" value="ECO:0007669"/>
    <property type="project" value="UniProtKB-KW"/>
</dbReference>
<dbReference type="EMBL" id="FPHE01000038">
    <property type="protein sequence ID" value="SFV52818.1"/>
    <property type="molecule type" value="Genomic_DNA"/>
</dbReference>
<keyword evidence="4" id="KW-0677">Repeat</keyword>
<feature type="transmembrane region" description="Helical" evidence="8">
    <location>
        <begin position="149"/>
        <end position="167"/>
    </location>
</feature>
<dbReference type="GO" id="GO:0005886">
    <property type="term" value="C:plasma membrane"/>
    <property type="evidence" value="ECO:0007669"/>
    <property type="project" value="TreeGrafter"/>
</dbReference>
<dbReference type="InterPro" id="IPR017896">
    <property type="entry name" value="4Fe4S_Fe-S-bd"/>
</dbReference>
<keyword evidence="7" id="KW-0411">Iron-sulfur</keyword>
<accession>A0A1W1BH45</accession>
<dbReference type="InterPro" id="IPR051684">
    <property type="entry name" value="Electron_Trans/Redox"/>
</dbReference>
<feature type="transmembrane region" description="Helical" evidence="8">
    <location>
        <begin position="37"/>
        <end position="58"/>
    </location>
</feature>
<keyword evidence="8" id="KW-0812">Transmembrane</keyword>
<dbReference type="PANTHER" id="PTHR30176">
    <property type="entry name" value="FERREDOXIN-TYPE PROTEIN NAPH"/>
    <property type="match status" value="1"/>
</dbReference>
<evidence type="ECO:0000256" key="3">
    <source>
        <dbReference type="ARBA" id="ARBA00022723"/>
    </source>
</evidence>
<keyword evidence="1" id="KW-0813">Transport</keyword>
<evidence type="ECO:0000256" key="5">
    <source>
        <dbReference type="ARBA" id="ARBA00022982"/>
    </source>
</evidence>
<dbReference type="GO" id="GO:0051539">
    <property type="term" value="F:4 iron, 4 sulfur cluster binding"/>
    <property type="evidence" value="ECO:0007669"/>
    <property type="project" value="UniProtKB-KW"/>
</dbReference>
<dbReference type="SUPFAM" id="SSF54862">
    <property type="entry name" value="4Fe-4S ferredoxins"/>
    <property type="match status" value="1"/>
</dbReference>
<dbReference type="NCBIfam" id="TIGR02163">
    <property type="entry name" value="napH"/>
    <property type="match status" value="1"/>
</dbReference>
<dbReference type="AlphaFoldDB" id="A0A1W1BH45"/>
<protein>
    <submittedName>
        <fullName evidence="10">Polyferredoxin NapH (Periplasmic nitrate reductase)</fullName>
    </submittedName>
</protein>
<evidence type="ECO:0000259" key="9">
    <source>
        <dbReference type="PROSITE" id="PS51379"/>
    </source>
</evidence>
<dbReference type="PROSITE" id="PS51379">
    <property type="entry name" value="4FE4S_FER_2"/>
    <property type="match status" value="1"/>
</dbReference>
<evidence type="ECO:0000256" key="4">
    <source>
        <dbReference type="ARBA" id="ARBA00022737"/>
    </source>
</evidence>
<keyword evidence="8" id="KW-0472">Membrane</keyword>
<proteinExistence type="predicted"/>
<dbReference type="Pfam" id="PF12838">
    <property type="entry name" value="Fer4_7"/>
    <property type="match status" value="1"/>
</dbReference>
<dbReference type="PANTHER" id="PTHR30176:SF3">
    <property type="entry name" value="FERREDOXIN-TYPE PROTEIN NAPH"/>
    <property type="match status" value="1"/>
</dbReference>
<sequence length="301" mass="34976">MDKYNNRETIKNTTFWSTFWDVTPEGKKKFSYRMKRWILVISIHLLFFLSFFIDLQVLEGTLNGSRFLGFHMIDPFATLEIWLATYHIPINIIIGVSTIIVVYMLVGGRTYCAWVCPYGILSEYGEKLHNTLVKKKIIKERKFDHRVKYIFWIGFLTMAFVSGYLVFETISVVGILSRMIAYGWSVALIWVAVVFTIEVFFSRRAWCSYICPIGTTYGMIGKVSALRIEWNNNCDSCMVCHDVCFENQVLEITKAKYRKQIDEKEIKSEYITGADCTLCGRCVDVCHADALKFDFRLKSLV</sequence>
<keyword evidence="3" id="KW-0479">Metal-binding</keyword>
<evidence type="ECO:0000313" key="10">
    <source>
        <dbReference type="EMBL" id="SFV52818.1"/>
    </source>
</evidence>
<evidence type="ECO:0000256" key="2">
    <source>
        <dbReference type="ARBA" id="ARBA00022485"/>
    </source>
</evidence>
<dbReference type="Pfam" id="PF12801">
    <property type="entry name" value="Fer4_5"/>
    <property type="match status" value="2"/>
</dbReference>
<evidence type="ECO:0000256" key="8">
    <source>
        <dbReference type="SAM" id="Phobius"/>
    </source>
</evidence>
<feature type="transmembrane region" description="Helical" evidence="8">
    <location>
        <begin position="179"/>
        <end position="201"/>
    </location>
</feature>
<name>A0A1W1BH45_9ZZZZ</name>
<feature type="transmembrane region" description="Helical" evidence="8">
    <location>
        <begin position="86"/>
        <end position="106"/>
    </location>
</feature>